<evidence type="ECO:0000256" key="6">
    <source>
        <dbReference type="ARBA" id="ARBA00022833"/>
    </source>
</evidence>
<dbReference type="FunFam" id="3.30.160.60:FF:000176">
    <property type="entry name" value="zinc finger protein 70"/>
    <property type="match status" value="1"/>
</dbReference>
<dbReference type="GO" id="GO:0000978">
    <property type="term" value="F:RNA polymerase II cis-regulatory region sequence-specific DNA binding"/>
    <property type="evidence" value="ECO:0007669"/>
    <property type="project" value="TreeGrafter"/>
</dbReference>
<evidence type="ECO:0000256" key="8">
    <source>
        <dbReference type="ARBA" id="ARBA00023125"/>
    </source>
</evidence>
<evidence type="ECO:0000256" key="9">
    <source>
        <dbReference type="ARBA" id="ARBA00023163"/>
    </source>
</evidence>
<keyword evidence="8" id="KW-0238">DNA-binding</keyword>
<dbReference type="FunFam" id="3.30.160.60:FF:000110">
    <property type="entry name" value="Zinc finger protein-like"/>
    <property type="match status" value="1"/>
</dbReference>
<organism evidence="12">
    <name type="scientific">Anopheles atroparvus</name>
    <name type="common">European mosquito</name>
    <dbReference type="NCBI Taxonomy" id="41427"/>
    <lineage>
        <taxon>Eukaryota</taxon>
        <taxon>Metazoa</taxon>
        <taxon>Ecdysozoa</taxon>
        <taxon>Arthropoda</taxon>
        <taxon>Hexapoda</taxon>
        <taxon>Insecta</taxon>
        <taxon>Pterygota</taxon>
        <taxon>Neoptera</taxon>
        <taxon>Endopterygota</taxon>
        <taxon>Diptera</taxon>
        <taxon>Nematocera</taxon>
        <taxon>Culicoidea</taxon>
        <taxon>Culicidae</taxon>
        <taxon>Anophelinae</taxon>
        <taxon>Anopheles</taxon>
    </lineage>
</organism>
<dbReference type="AlphaFoldDB" id="A0A182IVX1"/>
<dbReference type="GO" id="GO:0003700">
    <property type="term" value="F:DNA-binding transcription factor activity"/>
    <property type="evidence" value="ECO:0007669"/>
    <property type="project" value="TreeGrafter"/>
</dbReference>
<dbReference type="Pfam" id="PF07776">
    <property type="entry name" value="zf-AD"/>
    <property type="match status" value="1"/>
</dbReference>
<keyword evidence="9" id="KW-0804">Transcription</keyword>
<dbReference type="EnsemblMetazoa" id="AATE006503-RA">
    <property type="protein sequence ID" value="AATE006503-PA.1"/>
    <property type="gene ID" value="AATE006503"/>
</dbReference>
<keyword evidence="6" id="KW-0862">Zinc</keyword>
<evidence type="ECO:0000256" key="3">
    <source>
        <dbReference type="ARBA" id="ARBA00022723"/>
    </source>
</evidence>
<evidence type="ECO:0000256" key="10">
    <source>
        <dbReference type="ARBA" id="ARBA00023242"/>
    </source>
</evidence>
<dbReference type="SMART" id="SM00868">
    <property type="entry name" value="zf-AD"/>
    <property type="match status" value="1"/>
</dbReference>
<dbReference type="GO" id="GO:0006357">
    <property type="term" value="P:regulation of transcription by RNA polymerase II"/>
    <property type="evidence" value="ECO:0007669"/>
    <property type="project" value="TreeGrafter"/>
</dbReference>
<keyword evidence="7" id="KW-0805">Transcription regulation</keyword>
<dbReference type="PROSITE" id="PS51915">
    <property type="entry name" value="ZAD"/>
    <property type="match status" value="1"/>
</dbReference>
<feature type="region of interest" description="Disordered" evidence="11">
    <location>
        <begin position="165"/>
        <end position="210"/>
    </location>
</feature>
<protein>
    <submittedName>
        <fullName evidence="12">Uncharacterized protein</fullName>
    </submittedName>
</protein>
<name>A0A182IVX1_ANOAO</name>
<dbReference type="PROSITE" id="PS50157">
    <property type="entry name" value="ZINC_FINGER_C2H2_2"/>
    <property type="match status" value="8"/>
</dbReference>
<keyword evidence="5" id="KW-0863">Zinc-finger</keyword>
<dbReference type="SMART" id="SM00355">
    <property type="entry name" value="ZnF_C2H2"/>
    <property type="match status" value="8"/>
</dbReference>
<dbReference type="Gene3D" id="3.40.1800.20">
    <property type="match status" value="1"/>
</dbReference>
<dbReference type="STRING" id="41427.A0A182IVX1"/>
<comment type="similarity">
    <text evidence="2">Belongs to the krueppel C2H2-type zinc-finger protein family.</text>
</comment>
<accession>A0A182IVX1</accession>
<dbReference type="InterPro" id="IPR013087">
    <property type="entry name" value="Znf_C2H2_type"/>
</dbReference>
<dbReference type="FunFam" id="3.30.160.60:FF:000446">
    <property type="entry name" value="Zinc finger protein"/>
    <property type="match status" value="1"/>
</dbReference>
<dbReference type="SUPFAM" id="SSF57716">
    <property type="entry name" value="Glucocorticoid receptor-like (DNA-binding domain)"/>
    <property type="match status" value="1"/>
</dbReference>
<evidence type="ECO:0000256" key="11">
    <source>
        <dbReference type="SAM" id="MobiDB-lite"/>
    </source>
</evidence>
<dbReference type="PANTHER" id="PTHR24390">
    <property type="entry name" value="ZINC FINGER PROTEIN"/>
    <property type="match status" value="1"/>
</dbReference>
<dbReference type="FunFam" id="3.30.160.60:FF:001480">
    <property type="entry name" value="Si:cabz01071911.3"/>
    <property type="match status" value="1"/>
</dbReference>
<evidence type="ECO:0000256" key="5">
    <source>
        <dbReference type="ARBA" id="ARBA00022771"/>
    </source>
</evidence>
<comment type="subcellular location">
    <subcellularLocation>
        <location evidence="1">Nucleus</location>
    </subcellularLocation>
</comment>
<evidence type="ECO:0000256" key="4">
    <source>
        <dbReference type="ARBA" id="ARBA00022737"/>
    </source>
</evidence>
<dbReference type="VEuPathDB" id="VectorBase:AATE006503"/>
<dbReference type="GO" id="GO:0005634">
    <property type="term" value="C:nucleus"/>
    <property type="evidence" value="ECO:0007669"/>
    <property type="project" value="UniProtKB-SubCell"/>
</dbReference>
<evidence type="ECO:0000256" key="7">
    <source>
        <dbReference type="ARBA" id="ARBA00023015"/>
    </source>
</evidence>
<feature type="compositionally biased region" description="Basic and acidic residues" evidence="11">
    <location>
        <begin position="179"/>
        <end position="199"/>
    </location>
</feature>
<dbReference type="Pfam" id="PF00096">
    <property type="entry name" value="zf-C2H2"/>
    <property type="match status" value="6"/>
</dbReference>
<sequence length="540" mass="61303">MFAVASSKNSEQKNLLYDAKVCRLCGDKNDNGRPLFRGGETSGECEVSKLINQYLPVTVEDDGIAPRWICPGCHIQLESTAQFFEMILKGQQLISSMLLQQDEQAREAQQNAPKSTRVDDLGQLYDTLDQAKWNELFGKPNLEATDRDNVLVPLELFELEDLLEQEDNVPEQVPQQKPSESEKQMEDEKGKEEQEHLQETEPSDEGCPSAEKDWIVKSEVTKLNGRLIGFIHNHNETDIGSLVVMEGETGKKRTHAKFVCDICSKIFVQEFRYIKHRKTHSILFECSCTVCAAAFKTRSTLTKHARSHADKKRYHCTLCTQQFAYKTSLDVHLNWHNGVKPFECEFCSKRFSQRGNLKEHLRVHSGDKPFSCGDCPATFATSSQHRLHIKRHSNDRPHECELCSKTFILLENYKIHMRRHRNEKPYACEECARAFTERCALRKHIRTHTREKPYSCKHCAKPFSDSSNLLRHVTSIHGKQPKPEGKPAPPTMAESSSAVIDGAVQGLDAPVESVDGTEALVVLTGDELLSMDATVYMDDH</sequence>
<proteinExistence type="inferred from homology"/>
<keyword evidence="4" id="KW-0677">Repeat</keyword>
<dbReference type="InterPro" id="IPR012934">
    <property type="entry name" value="Znf_AD"/>
</dbReference>
<reference evidence="12" key="1">
    <citation type="submission" date="2022-08" db="UniProtKB">
        <authorList>
            <consortium name="EnsemblMetazoa"/>
        </authorList>
    </citation>
    <scope>IDENTIFICATION</scope>
    <source>
        <strain evidence="12">EBRO</strain>
    </source>
</reference>
<dbReference type="Gene3D" id="3.30.160.60">
    <property type="entry name" value="Classic Zinc Finger"/>
    <property type="match status" value="7"/>
</dbReference>
<dbReference type="PROSITE" id="PS00028">
    <property type="entry name" value="ZINC_FINGER_C2H2_1"/>
    <property type="match status" value="8"/>
</dbReference>
<keyword evidence="3" id="KW-0479">Metal-binding</keyword>
<dbReference type="GO" id="GO:0008270">
    <property type="term" value="F:zinc ion binding"/>
    <property type="evidence" value="ECO:0007669"/>
    <property type="project" value="UniProtKB-UniRule"/>
</dbReference>
<dbReference type="PANTHER" id="PTHR24390:SF229">
    <property type="entry name" value="ZINC FINGER PROTEIN XFIN"/>
    <property type="match status" value="1"/>
</dbReference>
<evidence type="ECO:0000313" key="12">
    <source>
        <dbReference type="EnsemblMetazoa" id="AATE006503-PA.1"/>
    </source>
</evidence>
<dbReference type="InterPro" id="IPR036236">
    <property type="entry name" value="Znf_C2H2_sf"/>
</dbReference>
<dbReference type="SUPFAM" id="SSF57667">
    <property type="entry name" value="beta-beta-alpha zinc fingers"/>
    <property type="match status" value="4"/>
</dbReference>
<evidence type="ECO:0000256" key="2">
    <source>
        <dbReference type="ARBA" id="ARBA00006991"/>
    </source>
</evidence>
<evidence type="ECO:0000256" key="1">
    <source>
        <dbReference type="ARBA" id="ARBA00004123"/>
    </source>
</evidence>
<keyword evidence="10" id="KW-0539">Nucleus</keyword>